<name>A0ABR8T157_9BACL</name>
<feature type="transmembrane region" description="Helical" evidence="7">
    <location>
        <begin position="81"/>
        <end position="104"/>
    </location>
</feature>
<dbReference type="InterPro" id="IPR036259">
    <property type="entry name" value="MFS_trans_sf"/>
</dbReference>
<dbReference type="CDD" id="cd17324">
    <property type="entry name" value="MFS_NepI_like"/>
    <property type="match status" value="1"/>
</dbReference>
<feature type="transmembrane region" description="Helical" evidence="7">
    <location>
        <begin position="253"/>
        <end position="271"/>
    </location>
</feature>
<comment type="subcellular location">
    <subcellularLocation>
        <location evidence="1">Cell membrane</location>
        <topology evidence="1">Multi-pass membrane protein</topology>
    </subcellularLocation>
</comment>
<keyword evidence="3" id="KW-1003">Cell membrane</keyword>
<dbReference type="EMBL" id="JACSQL010000006">
    <property type="protein sequence ID" value="MBD7969334.1"/>
    <property type="molecule type" value="Genomic_DNA"/>
</dbReference>
<keyword evidence="10" id="KW-1185">Reference proteome</keyword>
<evidence type="ECO:0000256" key="3">
    <source>
        <dbReference type="ARBA" id="ARBA00022475"/>
    </source>
</evidence>
<dbReference type="PANTHER" id="PTHR43124:SF3">
    <property type="entry name" value="CHLORAMPHENICOL EFFLUX PUMP RV0191"/>
    <property type="match status" value="1"/>
</dbReference>
<evidence type="ECO:0000256" key="2">
    <source>
        <dbReference type="ARBA" id="ARBA00022448"/>
    </source>
</evidence>
<feature type="transmembrane region" description="Helical" evidence="7">
    <location>
        <begin position="213"/>
        <end position="233"/>
    </location>
</feature>
<proteinExistence type="predicted"/>
<gene>
    <name evidence="9" type="ORF">H9647_14765</name>
</gene>
<dbReference type="Pfam" id="PF07690">
    <property type="entry name" value="MFS_1"/>
    <property type="match status" value="1"/>
</dbReference>
<evidence type="ECO:0000256" key="6">
    <source>
        <dbReference type="ARBA" id="ARBA00023136"/>
    </source>
</evidence>
<feature type="domain" description="Major facilitator superfamily (MFS) profile" evidence="8">
    <location>
        <begin position="15"/>
        <end position="387"/>
    </location>
</feature>
<feature type="transmembrane region" description="Helical" evidence="7">
    <location>
        <begin position="364"/>
        <end position="383"/>
    </location>
</feature>
<dbReference type="PROSITE" id="PS50850">
    <property type="entry name" value="MFS"/>
    <property type="match status" value="1"/>
</dbReference>
<dbReference type="InterPro" id="IPR050189">
    <property type="entry name" value="MFS_Efflux_Transporters"/>
</dbReference>
<dbReference type="InterPro" id="IPR020846">
    <property type="entry name" value="MFS_dom"/>
</dbReference>
<feature type="transmembrane region" description="Helical" evidence="7">
    <location>
        <begin position="337"/>
        <end position="358"/>
    </location>
</feature>
<dbReference type="Proteomes" id="UP000608071">
    <property type="component" value="Unassembled WGS sequence"/>
</dbReference>
<evidence type="ECO:0000256" key="4">
    <source>
        <dbReference type="ARBA" id="ARBA00022692"/>
    </source>
</evidence>
<feature type="transmembrane region" description="Helical" evidence="7">
    <location>
        <begin position="278"/>
        <end position="296"/>
    </location>
</feature>
<feature type="transmembrane region" description="Helical" evidence="7">
    <location>
        <begin position="143"/>
        <end position="164"/>
    </location>
</feature>
<reference evidence="9 10" key="1">
    <citation type="submission" date="2020-08" db="EMBL/GenBank/DDBJ databases">
        <title>A Genomic Blueprint of the Chicken Gut Microbiome.</title>
        <authorList>
            <person name="Gilroy R."/>
            <person name="Ravi A."/>
            <person name="Getino M."/>
            <person name="Pursley I."/>
            <person name="Horton D.L."/>
            <person name="Alikhan N.-F."/>
            <person name="Baker D."/>
            <person name="Gharbi K."/>
            <person name="Hall N."/>
            <person name="Watson M."/>
            <person name="Adriaenssens E.M."/>
            <person name="Foster-Nyarko E."/>
            <person name="Jarju S."/>
            <person name="Secka A."/>
            <person name="Antonio M."/>
            <person name="Oren A."/>
            <person name="Chaudhuri R."/>
            <person name="La Ragione R.M."/>
            <person name="Hildebrand F."/>
            <person name="Pallen M.J."/>
        </authorList>
    </citation>
    <scope>NUCLEOTIDE SEQUENCE [LARGE SCALE GENOMIC DNA]</scope>
    <source>
        <strain evidence="9 10">Sa2BVA9</strain>
    </source>
</reference>
<comment type="caution">
    <text evidence="9">The sequence shown here is derived from an EMBL/GenBank/DDBJ whole genome shotgun (WGS) entry which is preliminary data.</text>
</comment>
<feature type="transmembrane region" description="Helical" evidence="7">
    <location>
        <begin position="14"/>
        <end position="38"/>
    </location>
</feature>
<dbReference type="InterPro" id="IPR011701">
    <property type="entry name" value="MFS"/>
</dbReference>
<dbReference type="SUPFAM" id="SSF103473">
    <property type="entry name" value="MFS general substrate transporter"/>
    <property type="match status" value="1"/>
</dbReference>
<evidence type="ECO:0000259" key="8">
    <source>
        <dbReference type="PROSITE" id="PS50850"/>
    </source>
</evidence>
<protein>
    <submittedName>
        <fullName evidence="9">MFS transporter</fullName>
    </submittedName>
</protein>
<evidence type="ECO:0000256" key="5">
    <source>
        <dbReference type="ARBA" id="ARBA00022989"/>
    </source>
</evidence>
<accession>A0ABR8T157</accession>
<dbReference type="Gene3D" id="1.20.1250.20">
    <property type="entry name" value="MFS general substrate transporter like domains"/>
    <property type="match status" value="2"/>
</dbReference>
<feature type="transmembrane region" description="Helical" evidence="7">
    <location>
        <begin position="170"/>
        <end position="192"/>
    </location>
</feature>
<evidence type="ECO:0000256" key="1">
    <source>
        <dbReference type="ARBA" id="ARBA00004651"/>
    </source>
</evidence>
<evidence type="ECO:0000313" key="10">
    <source>
        <dbReference type="Proteomes" id="UP000608071"/>
    </source>
</evidence>
<keyword evidence="5 7" id="KW-1133">Transmembrane helix</keyword>
<feature type="transmembrane region" description="Helical" evidence="7">
    <location>
        <begin position="50"/>
        <end position="69"/>
    </location>
</feature>
<sequence length="396" mass="42458">MILEVNILANHKKLLVFILTIGVFGILNTEMGVIGILPEIADRFNVSVSTAGWLVSIFAIGVAISGPIMPLLFSRFDRKKVMVFVLSVFVIANLISIFTTSFVILLIARIIPALCHPVYCSLAFSVAADSVSKEEAPKAVAKVFIGVSAGMVVGVPIVSFIAGISNLQMAMAFFAIVNIAVLIATLLFVPSIPVKEKISYGKQLNVLKHSNTWIAIIIVILINSAIFGVYSYLAEFLQTVTNVSSNITSLMLFIYGAANIIGNILAGRLLIDKPVKTIVTLPFLMGATYIILFFAGQFTLPMALIILIWGILAGLAANINQYVVTKAAEDAPDFANGLFLSACNIGTTIGAAVGGLFISAMGTQYVVLVGLLSIILTAVFILLRNYMNIKQTKRFG</sequence>
<keyword evidence="2" id="KW-0813">Transport</keyword>
<feature type="transmembrane region" description="Helical" evidence="7">
    <location>
        <begin position="302"/>
        <end position="325"/>
    </location>
</feature>
<evidence type="ECO:0000256" key="7">
    <source>
        <dbReference type="SAM" id="Phobius"/>
    </source>
</evidence>
<keyword evidence="6 7" id="KW-0472">Membrane</keyword>
<keyword evidence="4 7" id="KW-0812">Transmembrane</keyword>
<evidence type="ECO:0000313" key="9">
    <source>
        <dbReference type="EMBL" id="MBD7969334.1"/>
    </source>
</evidence>
<dbReference type="PANTHER" id="PTHR43124">
    <property type="entry name" value="PURINE EFFLUX PUMP PBUE"/>
    <property type="match status" value="1"/>
</dbReference>
<organism evidence="9 10">
    <name type="scientific">Paenibacillus gallinarum</name>
    <dbReference type="NCBI Taxonomy" id="2762232"/>
    <lineage>
        <taxon>Bacteria</taxon>
        <taxon>Bacillati</taxon>
        <taxon>Bacillota</taxon>
        <taxon>Bacilli</taxon>
        <taxon>Bacillales</taxon>
        <taxon>Paenibacillaceae</taxon>
        <taxon>Paenibacillus</taxon>
    </lineage>
</organism>